<dbReference type="Pfam" id="PF06693">
    <property type="entry name" value="DUF1190"/>
    <property type="match status" value="1"/>
</dbReference>
<evidence type="ECO:0000313" key="2">
    <source>
        <dbReference type="EMBL" id="AIY66036.1"/>
    </source>
</evidence>
<evidence type="ECO:0000256" key="1">
    <source>
        <dbReference type="SAM" id="MobiDB-lite"/>
    </source>
</evidence>
<name>A0A0A7EIZ8_9GAMM</name>
<evidence type="ECO:0000313" key="3">
    <source>
        <dbReference type="Proteomes" id="UP000030341"/>
    </source>
</evidence>
<gene>
    <name evidence="2" type="ORF">OM33_13635</name>
</gene>
<accession>A0A0A7EIZ8</accession>
<dbReference type="AlphaFoldDB" id="A0A0A7EIZ8"/>
<dbReference type="KEGG" id="pseo:OM33_13635"/>
<dbReference type="OrthoDB" id="5903948at2"/>
<reference evidence="2 3" key="1">
    <citation type="submission" date="2014-11" db="EMBL/GenBank/DDBJ databases">
        <title>Complete Genome Sequence of Pseudoalteromonas sp. Strain OCN003 Isolated from Kaneohe Bay, Oahu, Hawaii.</title>
        <authorList>
            <person name="Beurmann S."/>
            <person name="Videau P."/>
            <person name="Ushijima B."/>
            <person name="Smith A.M."/>
            <person name="Aeby G.S."/>
            <person name="Callahan S.M."/>
            <person name="Belcaid M."/>
        </authorList>
    </citation>
    <scope>NUCLEOTIDE SEQUENCE [LARGE SCALE GENOMIC DNA]</scope>
    <source>
        <strain evidence="2 3">OCN003</strain>
    </source>
</reference>
<keyword evidence="3" id="KW-1185">Reference proteome</keyword>
<dbReference type="STRING" id="1348114.OM33_13635"/>
<dbReference type="HOGENOM" id="CLU_095624_0_0_6"/>
<feature type="compositionally biased region" description="Low complexity" evidence="1">
    <location>
        <begin position="179"/>
        <end position="195"/>
    </location>
</feature>
<protein>
    <submittedName>
        <fullName evidence="2">Lipoprotein</fullName>
    </submittedName>
</protein>
<dbReference type="Proteomes" id="UP000030341">
    <property type="component" value="Chromosome 1"/>
</dbReference>
<feature type="compositionally biased region" description="Basic residues" evidence="1">
    <location>
        <begin position="166"/>
        <end position="178"/>
    </location>
</feature>
<proteinExistence type="predicted"/>
<organism evidence="2 3">
    <name type="scientific">Pseudoalteromonas piratica</name>
    <dbReference type="NCBI Taxonomy" id="1348114"/>
    <lineage>
        <taxon>Bacteria</taxon>
        <taxon>Pseudomonadati</taxon>
        <taxon>Pseudomonadota</taxon>
        <taxon>Gammaproteobacteria</taxon>
        <taxon>Alteromonadales</taxon>
        <taxon>Pseudoalteromonadaceae</taxon>
        <taxon>Pseudoalteromonas</taxon>
    </lineage>
</organism>
<dbReference type="PROSITE" id="PS51257">
    <property type="entry name" value="PROKAR_LIPOPROTEIN"/>
    <property type="match status" value="1"/>
</dbReference>
<dbReference type="eggNOG" id="COG5463">
    <property type="taxonomic scope" value="Bacteria"/>
</dbReference>
<feature type="region of interest" description="Disordered" evidence="1">
    <location>
        <begin position="166"/>
        <end position="195"/>
    </location>
</feature>
<dbReference type="RefSeq" id="WP_038642478.1">
    <property type="nucleotide sequence ID" value="NZ_CP009888.1"/>
</dbReference>
<dbReference type="InterPro" id="IPR009576">
    <property type="entry name" value="Biofilm_formation_YgiB"/>
</dbReference>
<keyword evidence="2" id="KW-0449">Lipoprotein</keyword>
<sequence>MKRTSKLKLTLMLGAGVGLSGCGESDESALLFKDVDDCEQWGVERFECEVQYQEALANHYVEAPKYTSESNCESDFGFDQCERDNNSIWRPIMAGFMIGLVAEAVDEALDYAKKKKRKKYAHFGGSSYGGSKPLYRAKDDFFSFRNSNNQTIGSINNRGSIMVKKSKVKFTSKPKSISRSRGGFGSRASSRSYGG</sequence>
<dbReference type="EMBL" id="CP009888">
    <property type="protein sequence ID" value="AIY66036.1"/>
    <property type="molecule type" value="Genomic_DNA"/>
</dbReference>